<dbReference type="KEGG" id="pphe:PP2015_3962"/>
<evidence type="ECO:0000313" key="5">
    <source>
        <dbReference type="Proteomes" id="UP000061457"/>
    </source>
</evidence>
<feature type="domain" description="N-acetyltransferase" evidence="3">
    <location>
        <begin position="1"/>
        <end position="161"/>
    </location>
</feature>
<keyword evidence="5" id="KW-1185">Reference proteome</keyword>
<proteinExistence type="predicted"/>
<reference evidence="5" key="1">
    <citation type="submission" date="2015-11" db="EMBL/GenBank/DDBJ databases">
        <authorList>
            <person name="Kim K.M."/>
        </authorList>
    </citation>
    <scope>NUCLEOTIDE SEQUENCE [LARGE SCALE GENOMIC DNA]</scope>
    <source>
        <strain evidence="5">KCTC 12086</strain>
    </source>
</reference>
<dbReference type="InterPro" id="IPR016181">
    <property type="entry name" value="Acyl_CoA_acyltransferase"/>
</dbReference>
<dbReference type="Pfam" id="PF00583">
    <property type="entry name" value="Acetyltransf_1"/>
    <property type="match status" value="1"/>
</dbReference>
<keyword evidence="2" id="KW-0012">Acyltransferase</keyword>
<dbReference type="PANTHER" id="PTHR10908">
    <property type="entry name" value="SEROTONIN N-ACETYLTRANSFERASE"/>
    <property type="match status" value="1"/>
</dbReference>
<dbReference type="PROSITE" id="PS51186">
    <property type="entry name" value="GNAT"/>
    <property type="match status" value="1"/>
</dbReference>
<dbReference type="AlphaFoldDB" id="A0A0S2K8H5"/>
<keyword evidence="1 4" id="KW-0808">Transferase</keyword>
<accession>A0A0S2K8H5</accession>
<dbReference type="CDD" id="cd04301">
    <property type="entry name" value="NAT_SF"/>
    <property type="match status" value="1"/>
</dbReference>
<dbReference type="Proteomes" id="UP000061457">
    <property type="component" value="Chromosome II"/>
</dbReference>
<dbReference type="OrthoDB" id="9801477at2"/>
<evidence type="ECO:0000256" key="2">
    <source>
        <dbReference type="ARBA" id="ARBA00023315"/>
    </source>
</evidence>
<evidence type="ECO:0000313" key="4">
    <source>
        <dbReference type="EMBL" id="ALO44430.1"/>
    </source>
</evidence>
<gene>
    <name evidence="4" type="ORF">PP2015_3962</name>
</gene>
<name>A0A0S2K8H5_9GAMM</name>
<dbReference type="SUPFAM" id="SSF55729">
    <property type="entry name" value="Acyl-CoA N-acyltransferases (Nat)"/>
    <property type="match status" value="1"/>
</dbReference>
<dbReference type="RefSeq" id="WP_058032285.1">
    <property type="nucleotide sequence ID" value="NZ_CP013188.1"/>
</dbReference>
<dbReference type="EMBL" id="CP013188">
    <property type="protein sequence ID" value="ALO44430.1"/>
    <property type="molecule type" value="Genomic_DNA"/>
</dbReference>
<organism evidence="4 5">
    <name type="scientific">Pseudoalteromonas phenolica</name>
    <dbReference type="NCBI Taxonomy" id="161398"/>
    <lineage>
        <taxon>Bacteria</taxon>
        <taxon>Pseudomonadati</taxon>
        <taxon>Pseudomonadota</taxon>
        <taxon>Gammaproteobacteria</taxon>
        <taxon>Alteromonadales</taxon>
        <taxon>Pseudoalteromonadaceae</taxon>
        <taxon>Pseudoalteromonas</taxon>
    </lineage>
</organism>
<dbReference type="InterPro" id="IPR051635">
    <property type="entry name" value="SNAT-like"/>
</dbReference>
<dbReference type="GO" id="GO:0008080">
    <property type="term" value="F:N-acetyltransferase activity"/>
    <property type="evidence" value="ECO:0007669"/>
    <property type="project" value="UniProtKB-ARBA"/>
</dbReference>
<dbReference type="Gene3D" id="3.40.630.30">
    <property type="match status" value="1"/>
</dbReference>
<sequence>MNIKLIEDNNWNDILAIQAKAYHEVDLETLDVLKSKQTASPETCFVCVSEQNEALGYLLAHPWVDSEPPKLFVPLLDTVNSETLYLHDMAVNPYSKGQGIGRTMMVKLIEIAKAKGFKRISLVAVQGANSFWSLQGFREIAEANISSTYGENAVFMEMEVVA</sequence>
<dbReference type="InterPro" id="IPR000182">
    <property type="entry name" value="GNAT_dom"/>
</dbReference>
<protein>
    <submittedName>
        <fullName evidence="4">N-acetyltransferase GCN5</fullName>
    </submittedName>
</protein>
<dbReference type="PATRIC" id="fig|161398.10.peg.4057"/>
<dbReference type="PANTHER" id="PTHR10908:SF0">
    <property type="entry name" value="SEROTONIN N-ACETYLTRANSFERASE"/>
    <property type="match status" value="1"/>
</dbReference>
<dbReference type="STRING" id="161398.PP2015_3962"/>
<evidence type="ECO:0000256" key="1">
    <source>
        <dbReference type="ARBA" id="ARBA00022679"/>
    </source>
</evidence>
<evidence type="ECO:0000259" key="3">
    <source>
        <dbReference type="PROSITE" id="PS51186"/>
    </source>
</evidence>